<sequence>MIRIKNQFNRIVATTSHAGTGSFKKIGKLGLILFAFFNVVFITGLLLRYSDIPSTEWSKSLFESYLPSGSDSGNSGVKPDTQKPSSNDNVEAESNLLYNHKTGGFDFDPSVPYDKLTTQQKIQHKLNEVANDKDQYWLAHTELTDYEIQIDPKEFTKEACKEKAKLFFDPRFTYTVVLNEIQRQFAEKNKNNARSKVQAVEIPFAWSDWADLTVLNPYIENQDDEGCEMLAKSFNEPTKDPEYCVNANQVSDKELKEKIGLPSKKFLPAFSIRRPPMTVATNEIRILEGKSHLLTYAANPINVIFLTKNGVYEAYVKTDKIKERIVDSDLFENYMASRHPNYKGEDRELVTLNPVEELANLVETIPSDTSSGEDVFGMTQLMRSKDVNASREINIPPSAFNYQQDAIERQLKEFKHRLDTFEATLETDLELDETAEALTPHEKLFYKSLQTVNSYDARNEYTYFKMARLKRDSTNQDDGYHYEWRFFNGALRYVKPGWNADEMLIREKIVLDRILRNWFRFASERGILSWIAHGPLLAWYWDGVLFPFDEDIDIQLPAVELVRFAKNYNQTLVVEDVAEGFGKFFIDCNTFLHHRDRTYRENHIDARFIDVDTGSYIDITGLGISEEKVPERFKETTQTAQELGEPRPVYNCRNAHFYSQHQISPLRLSSVAGTPLYIPNRLDVILKDEYPRGMTWYEYYNFYFVDKFNLWLHVDKMKNILPKDLNLRNNNDCIRELQALTDEQVLKLIKEDKNILLEYYLTREHTTRHREEMSYLFENKNGKESTISQLGKQKPSKEISENLDYNRLTSTFQFGNPMTRPLYNFEYIDRHKKSQKSSYSK</sequence>
<proteinExistence type="predicted"/>
<protein>
    <recommendedName>
        <fullName evidence="7">LicD/FKTN/FKRP nucleotidyltransferase domain-containing protein</fullName>
    </recommendedName>
</protein>
<evidence type="ECO:0000313" key="9">
    <source>
        <dbReference type="Proteomes" id="UP000837801"/>
    </source>
</evidence>
<dbReference type="Proteomes" id="UP000837801">
    <property type="component" value="Unassembled WGS sequence"/>
</dbReference>
<evidence type="ECO:0000259" key="7">
    <source>
        <dbReference type="Pfam" id="PF04991"/>
    </source>
</evidence>
<evidence type="ECO:0000256" key="5">
    <source>
        <dbReference type="SAM" id="MobiDB-lite"/>
    </source>
</evidence>
<comment type="subcellular location">
    <subcellularLocation>
        <location evidence="1">Membrane</location>
        <topology evidence="1">Single-pass membrane protein</topology>
    </subcellularLocation>
</comment>
<evidence type="ECO:0000256" key="2">
    <source>
        <dbReference type="ARBA" id="ARBA00022692"/>
    </source>
</evidence>
<comment type="caution">
    <text evidence="8">The sequence shown here is derived from an EMBL/GenBank/DDBJ whole genome shotgun (WGS) entry which is preliminary data.</text>
</comment>
<evidence type="ECO:0000313" key="8">
    <source>
        <dbReference type="EMBL" id="CAH2354274.1"/>
    </source>
</evidence>
<keyword evidence="2 6" id="KW-0812">Transmembrane</keyword>
<gene>
    <name evidence="8" type="ORF">CLIB1423_15S02476</name>
</gene>
<accession>A0A9P0QTI3</accession>
<dbReference type="AlphaFoldDB" id="A0A9P0QTI3"/>
<evidence type="ECO:0000256" key="6">
    <source>
        <dbReference type="SAM" id="Phobius"/>
    </source>
</evidence>
<reference evidence="8" key="1">
    <citation type="submission" date="2022-03" db="EMBL/GenBank/DDBJ databases">
        <authorList>
            <person name="Legras J.-L."/>
            <person name="Devillers H."/>
            <person name="Grondin C."/>
        </authorList>
    </citation>
    <scope>NUCLEOTIDE SEQUENCE</scope>
    <source>
        <strain evidence="8">CLIB 1423</strain>
    </source>
</reference>
<dbReference type="InterPro" id="IPR009644">
    <property type="entry name" value="FKTN/MNN4/W02B3.4-1"/>
</dbReference>
<dbReference type="EMBL" id="CAKXYY010000015">
    <property type="protein sequence ID" value="CAH2354274.1"/>
    <property type="molecule type" value="Genomic_DNA"/>
</dbReference>
<keyword evidence="3 6" id="KW-1133">Transmembrane helix</keyword>
<evidence type="ECO:0000256" key="4">
    <source>
        <dbReference type="ARBA" id="ARBA00023136"/>
    </source>
</evidence>
<name>A0A9P0QTI3_9ASCO</name>
<keyword evidence="9" id="KW-1185">Reference proteome</keyword>
<evidence type="ECO:0000256" key="1">
    <source>
        <dbReference type="ARBA" id="ARBA00004167"/>
    </source>
</evidence>
<feature type="domain" description="LicD/FKTN/FKRP nucleotidyltransferase" evidence="7">
    <location>
        <begin position="523"/>
        <end position="635"/>
    </location>
</feature>
<organism evidence="8 9">
    <name type="scientific">[Candida] railenensis</name>
    <dbReference type="NCBI Taxonomy" id="45579"/>
    <lineage>
        <taxon>Eukaryota</taxon>
        <taxon>Fungi</taxon>
        <taxon>Dikarya</taxon>
        <taxon>Ascomycota</taxon>
        <taxon>Saccharomycotina</taxon>
        <taxon>Pichiomycetes</taxon>
        <taxon>Debaryomycetaceae</taxon>
        <taxon>Kurtzmaniella</taxon>
    </lineage>
</organism>
<dbReference type="PANTHER" id="PTHR15407">
    <property type="entry name" value="FUKUTIN-RELATED"/>
    <property type="match status" value="1"/>
</dbReference>
<dbReference type="Pfam" id="PF04991">
    <property type="entry name" value="LicD"/>
    <property type="match status" value="1"/>
</dbReference>
<dbReference type="GO" id="GO:0016020">
    <property type="term" value="C:membrane"/>
    <property type="evidence" value="ECO:0007669"/>
    <property type="project" value="UniProtKB-SubCell"/>
</dbReference>
<keyword evidence="4 6" id="KW-0472">Membrane</keyword>
<dbReference type="GO" id="GO:0009100">
    <property type="term" value="P:glycoprotein metabolic process"/>
    <property type="evidence" value="ECO:0007669"/>
    <property type="project" value="UniProtKB-ARBA"/>
</dbReference>
<dbReference type="PANTHER" id="PTHR15407:SF28">
    <property type="entry name" value="RIBITOL-5-PHOSPHATE TRANSFERASE FKTN"/>
    <property type="match status" value="1"/>
</dbReference>
<dbReference type="OrthoDB" id="444255at2759"/>
<feature type="region of interest" description="Disordered" evidence="5">
    <location>
        <begin position="68"/>
        <end position="89"/>
    </location>
</feature>
<evidence type="ECO:0000256" key="3">
    <source>
        <dbReference type="ARBA" id="ARBA00022989"/>
    </source>
</evidence>
<dbReference type="InterPro" id="IPR007074">
    <property type="entry name" value="LicD/FKTN/FKRP_NTP_transf"/>
</dbReference>
<feature type="transmembrane region" description="Helical" evidence="6">
    <location>
        <begin position="29"/>
        <end position="49"/>
    </location>
</feature>